<name>A0A0A1TZ64_ENTIV</name>
<dbReference type="PROSITE" id="PS00018">
    <property type="entry name" value="EF_HAND_1"/>
    <property type="match status" value="4"/>
</dbReference>
<feature type="domain" description="EF-hand" evidence="4">
    <location>
        <begin position="44"/>
        <end position="79"/>
    </location>
</feature>
<dbReference type="InterPro" id="IPR002048">
    <property type="entry name" value="EF_hand_dom"/>
</dbReference>
<feature type="domain" description="EF-hand" evidence="4">
    <location>
        <begin position="157"/>
        <end position="187"/>
    </location>
</feature>
<reference evidence="5 6" key="1">
    <citation type="submission" date="2012-10" db="EMBL/GenBank/DDBJ databases">
        <authorList>
            <person name="Zafar N."/>
            <person name="Inman J."/>
            <person name="Hall N."/>
            <person name="Lorenzi H."/>
            <person name="Caler E."/>
        </authorList>
    </citation>
    <scope>NUCLEOTIDE SEQUENCE [LARGE SCALE GENOMIC DNA]</scope>
    <source>
        <strain evidence="5 6">IP1</strain>
    </source>
</reference>
<evidence type="ECO:0000259" key="4">
    <source>
        <dbReference type="PROSITE" id="PS50222"/>
    </source>
</evidence>
<gene>
    <name evidence="5" type="ORF">EIN_044330</name>
</gene>
<evidence type="ECO:0000256" key="2">
    <source>
        <dbReference type="ARBA" id="ARBA00022737"/>
    </source>
</evidence>
<keyword evidence="6" id="KW-1185">Reference proteome</keyword>
<dbReference type="CDD" id="cd00051">
    <property type="entry name" value="EFh"/>
    <property type="match status" value="2"/>
</dbReference>
<feature type="domain" description="EF-hand" evidence="4">
    <location>
        <begin position="121"/>
        <end position="156"/>
    </location>
</feature>
<dbReference type="PANTHER" id="PTHR45942">
    <property type="entry name" value="PROTEIN PHOSPATASE 3 REGULATORY SUBUNIT B ALPHA ISOFORM TYPE 1"/>
    <property type="match status" value="1"/>
</dbReference>
<dbReference type="PROSITE" id="PS50222">
    <property type="entry name" value="EF_HAND_2"/>
    <property type="match status" value="5"/>
</dbReference>
<evidence type="ECO:0000313" key="6">
    <source>
        <dbReference type="Proteomes" id="UP000014680"/>
    </source>
</evidence>
<dbReference type="InterPro" id="IPR018247">
    <property type="entry name" value="EF_Hand_1_Ca_BS"/>
</dbReference>
<proteinExistence type="predicted"/>
<keyword evidence="1" id="KW-0479">Metal-binding</keyword>
<dbReference type="InterPro" id="IPR011992">
    <property type="entry name" value="EF-hand-dom_pair"/>
</dbReference>
<accession>A0A0A1TZ64</accession>
<dbReference type="GeneID" id="14885810"/>
<keyword evidence="2" id="KW-0677">Repeat</keyword>
<evidence type="ECO:0000256" key="3">
    <source>
        <dbReference type="ARBA" id="ARBA00022837"/>
    </source>
</evidence>
<dbReference type="EMBL" id="KB206902">
    <property type="protein sequence ID" value="ELP86875.1"/>
    <property type="molecule type" value="Genomic_DNA"/>
</dbReference>
<dbReference type="OrthoDB" id="442461at2759"/>
<dbReference type="VEuPathDB" id="AmoebaDB:EIN_044330"/>
<dbReference type="AlphaFoldDB" id="A0A0A1TZ64"/>
<sequence length="303" mass="35050">MSIKPENVVKKYGKGKDYLTYEETLHFLAKHANVHINKANPNLGQLKDYELVVRLMDKDKNNKIDFSEVSKLVDKANKRKVSYFPRDLYDFAFEVIDTDDSGYLEREEVTFFIETYLQRKPCRKEVAKVIAKLDANKDGKISKDEFLEVFSPDVQKWRTTFDMYDANKDGLISQKEAANILQTISGEFTTQLKATFVVLFNLFDKGPKGGLNIVEFNKLSQLIFECSLSFSINDFYELIFDQIDTNATNEISSVQLKDFLKRQKEFVTDEEVNDFIRIIDIDGNGKINKREFVGAMHSLLALY</sequence>
<dbReference type="FunFam" id="1.10.238.10:FF:000003">
    <property type="entry name" value="Calmodulin A"/>
    <property type="match status" value="1"/>
</dbReference>
<dbReference type="Pfam" id="PF13202">
    <property type="entry name" value="EF-hand_5"/>
    <property type="match status" value="1"/>
</dbReference>
<evidence type="ECO:0000256" key="1">
    <source>
        <dbReference type="ARBA" id="ARBA00022723"/>
    </source>
</evidence>
<dbReference type="KEGG" id="eiv:EIN_044330"/>
<feature type="domain" description="EF-hand" evidence="4">
    <location>
        <begin position="267"/>
        <end position="302"/>
    </location>
</feature>
<protein>
    <submittedName>
        <fullName evidence="5">Calmodulin, putative</fullName>
    </submittedName>
</protein>
<dbReference type="Gene3D" id="1.10.238.10">
    <property type="entry name" value="EF-hand"/>
    <property type="match status" value="3"/>
</dbReference>
<dbReference type="SUPFAM" id="SSF47473">
    <property type="entry name" value="EF-hand"/>
    <property type="match status" value="2"/>
</dbReference>
<dbReference type="Proteomes" id="UP000014680">
    <property type="component" value="Unassembled WGS sequence"/>
</dbReference>
<dbReference type="SMART" id="SM00054">
    <property type="entry name" value="EFh"/>
    <property type="match status" value="6"/>
</dbReference>
<dbReference type="GO" id="GO:0005509">
    <property type="term" value="F:calcium ion binding"/>
    <property type="evidence" value="ECO:0007669"/>
    <property type="project" value="InterPro"/>
</dbReference>
<dbReference type="RefSeq" id="XP_004253646.1">
    <property type="nucleotide sequence ID" value="XM_004253598.1"/>
</dbReference>
<organism evidence="5 6">
    <name type="scientific">Entamoeba invadens IP1</name>
    <dbReference type="NCBI Taxonomy" id="370355"/>
    <lineage>
        <taxon>Eukaryota</taxon>
        <taxon>Amoebozoa</taxon>
        <taxon>Evosea</taxon>
        <taxon>Archamoebae</taxon>
        <taxon>Mastigamoebida</taxon>
        <taxon>Entamoebidae</taxon>
        <taxon>Entamoeba</taxon>
    </lineage>
</organism>
<feature type="domain" description="EF-hand" evidence="4">
    <location>
        <begin position="84"/>
        <end position="119"/>
    </location>
</feature>
<dbReference type="Pfam" id="PF13499">
    <property type="entry name" value="EF-hand_7"/>
    <property type="match status" value="2"/>
</dbReference>
<evidence type="ECO:0000313" key="5">
    <source>
        <dbReference type="EMBL" id="ELP86875.1"/>
    </source>
</evidence>
<keyword evidence="3" id="KW-0106">Calcium</keyword>